<keyword evidence="6" id="KW-0573">Peptidoglycan synthesis</keyword>
<dbReference type="GO" id="GO:0008360">
    <property type="term" value="P:regulation of cell shape"/>
    <property type="evidence" value="ECO:0007669"/>
    <property type="project" value="UniProtKB-KW"/>
</dbReference>
<evidence type="ECO:0000256" key="5">
    <source>
        <dbReference type="ARBA" id="ARBA00022960"/>
    </source>
</evidence>
<dbReference type="EMBL" id="JAPRFR010000001">
    <property type="protein sequence ID" value="MCZ0725519.1"/>
    <property type="molecule type" value="Genomic_DNA"/>
</dbReference>
<feature type="transmembrane region" description="Helical" evidence="17">
    <location>
        <begin position="214"/>
        <end position="231"/>
    </location>
</feature>
<comment type="caution">
    <text evidence="18">The sequence shown here is derived from an EMBL/GenBank/DDBJ whole genome shotgun (WGS) entry which is preliminary data.</text>
</comment>
<evidence type="ECO:0000256" key="16">
    <source>
        <dbReference type="ARBA" id="ARBA00049966"/>
    </source>
</evidence>
<dbReference type="PANTHER" id="PTHR30474:SF2">
    <property type="entry name" value="PEPTIDOGLYCAN GLYCOSYLTRANSFERASE FTSW-RELATED"/>
    <property type="match status" value="1"/>
</dbReference>
<keyword evidence="3" id="KW-0808">Transferase</keyword>
<dbReference type="InterPro" id="IPR001182">
    <property type="entry name" value="FtsW/RodA"/>
</dbReference>
<comment type="subcellular location">
    <subcellularLocation>
        <location evidence="1">Membrane</location>
        <topology evidence="1">Multi-pass membrane protein</topology>
    </subcellularLocation>
</comment>
<comment type="similarity">
    <text evidence="11">Belongs to the SEDS family. FtsW subfamily.</text>
</comment>
<gene>
    <name evidence="18" type="ORF">OW157_02920</name>
</gene>
<evidence type="ECO:0000256" key="13">
    <source>
        <dbReference type="ARBA" id="ARBA00041418"/>
    </source>
</evidence>
<evidence type="ECO:0000256" key="7">
    <source>
        <dbReference type="ARBA" id="ARBA00022989"/>
    </source>
</evidence>
<dbReference type="GO" id="GO:0032153">
    <property type="term" value="C:cell division site"/>
    <property type="evidence" value="ECO:0007669"/>
    <property type="project" value="TreeGrafter"/>
</dbReference>
<protein>
    <recommendedName>
        <fullName evidence="12">Probable peptidoglycan glycosyltransferase FtsW</fullName>
        <ecNumber evidence="14">2.4.99.28</ecNumber>
    </recommendedName>
    <alternativeName>
        <fullName evidence="13">Cell division protein FtsW</fullName>
    </alternativeName>
    <alternativeName>
        <fullName evidence="10">Cell wall polymerase</fullName>
    </alternativeName>
    <alternativeName>
        <fullName evidence="9">Peptidoglycan polymerase</fullName>
    </alternativeName>
</protein>
<feature type="transmembrane region" description="Helical" evidence="17">
    <location>
        <begin position="62"/>
        <end position="81"/>
    </location>
</feature>
<keyword evidence="7 17" id="KW-1133">Transmembrane helix</keyword>
<evidence type="ECO:0000256" key="6">
    <source>
        <dbReference type="ARBA" id="ARBA00022984"/>
    </source>
</evidence>
<evidence type="ECO:0000256" key="14">
    <source>
        <dbReference type="ARBA" id="ARBA00044770"/>
    </source>
</evidence>
<dbReference type="GO" id="GO:0005886">
    <property type="term" value="C:plasma membrane"/>
    <property type="evidence" value="ECO:0007669"/>
    <property type="project" value="TreeGrafter"/>
</dbReference>
<feature type="transmembrane region" description="Helical" evidence="17">
    <location>
        <begin position="304"/>
        <end position="325"/>
    </location>
</feature>
<keyword evidence="2" id="KW-0328">Glycosyltransferase</keyword>
<dbReference type="PANTHER" id="PTHR30474">
    <property type="entry name" value="CELL CYCLE PROTEIN"/>
    <property type="match status" value="1"/>
</dbReference>
<evidence type="ECO:0000256" key="2">
    <source>
        <dbReference type="ARBA" id="ARBA00022676"/>
    </source>
</evidence>
<dbReference type="GO" id="GO:0008955">
    <property type="term" value="F:peptidoglycan glycosyltransferase activity"/>
    <property type="evidence" value="ECO:0007669"/>
    <property type="project" value="UniProtKB-EC"/>
</dbReference>
<dbReference type="InterPro" id="IPR018365">
    <property type="entry name" value="Cell_cycle_FtsW-rel_CS"/>
</dbReference>
<dbReference type="EC" id="2.4.99.28" evidence="14"/>
<dbReference type="AlphaFoldDB" id="A0A9X3JGG7"/>
<evidence type="ECO:0000313" key="18">
    <source>
        <dbReference type="EMBL" id="MCZ0725519.1"/>
    </source>
</evidence>
<keyword evidence="8 17" id="KW-0472">Membrane</keyword>
<evidence type="ECO:0000256" key="10">
    <source>
        <dbReference type="ARBA" id="ARBA00033270"/>
    </source>
</evidence>
<sequence length="409" mass="45259">MARQNVGVRLGKWLLNRIKIFYKEVDKPIYILSHLLMMIGILMVYTASSYKAISEGDAATAYMFRQLVFVVIGLGLIFFLGQMNIAIFRRKKWMYGLLLAMVLAMALVWTIGPTINGAKGWLRIGSFSIQPIEFAKPIVVVVLANLLGLHQEELVSGNLWSVIKSESKVSIALVLILGITFFLPDFGGMAIVASIIALMILASGAPAKWFKRSLLGVGVGYVIMLIILHFFDFSHIDNYQIRRFTAFANPFAYAQGDGLQLVNSYYAFALGGLMGQGPGNSIQKTGYIPEAHNDFIMAIIGEEFGFFVTLLIIAIYFALIIYLLMKSTKMRTIFLQLILVGVAGYFFVQIFINLGGVLGLIPITGVTLPFLSYGGSSVLASSIMIGLALAAIRRDQRERQEPTNIKDYQ</sequence>
<keyword evidence="5" id="KW-0133">Cell shape</keyword>
<evidence type="ECO:0000256" key="15">
    <source>
        <dbReference type="ARBA" id="ARBA00049902"/>
    </source>
</evidence>
<accession>A0A9X3JGG7</accession>
<evidence type="ECO:0000256" key="4">
    <source>
        <dbReference type="ARBA" id="ARBA00022692"/>
    </source>
</evidence>
<dbReference type="RefSeq" id="WP_268751836.1">
    <property type="nucleotide sequence ID" value="NZ_JAPRFQ010000001.1"/>
</dbReference>
<dbReference type="PROSITE" id="PS00428">
    <property type="entry name" value="FTSW_RODA_SPOVE"/>
    <property type="match status" value="1"/>
</dbReference>
<reference evidence="18" key="1">
    <citation type="submission" date="2022-12" db="EMBL/GenBank/DDBJ databases">
        <title>Description and comparative metabolic analysis of Aerococcus sp. nov., isolated from the feces of a pig.</title>
        <authorList>
            <person name="Chang Y.-H."/>
        </authorList>
    </citation>
    <scope>NUCLEOTIDE SEQUENCE</scope>
    <source>
        <strain evidence="18">YH-aer222</strain>
    </source>
</reference>
<evidence type="ECO:0000256" key="1">
    <source>
        <dbReference type="ARBA" id="ARBA00004141"/>
    </source>
</evidence>
<keyword evidence="19" id="KW-1185">Reference proteome</keyword>
<evidence type="ECO:0000256" key="11">
    <source>
        <dbReference type="ARBA" id="ARBA00038053"/>
    </source>
</evidence>
<evidence type="ECO:0000256" key="8">
    <source>
        <dbReference type="ARBA" id="ARBA00023136"/>
    </source>
</evidence>
<dbReference type="GO" id="GO:0051301">
    <property type="term" value="P:cell division"/>
    <property type="evidence" value="ECO:0007669"/>
    <property type="project" value="InterPro"/>
</dbReference>
<evidence type="ECO:0000256" key="12">
    <source>
        <dbReference type="ARBA" id="ARBA00041185"/>
    </source>
</evidence>
<dbReference type="GO" id="GO:0015648">
    <property type="term" value="F:lipid-linked peptidoglycan transporter activity"/>
    <property type="evidence" value="ECO:0007669"/>
    <property type="project" value="TreeGrafter"/>
</dbReference>
<organism evidence="18 19">
    <name type="scientific">Aerococcus kribbianus</name>
    <dbReference type="NCBI Taxonomy" id="2999064"/>
    <lineage>
        <taxon>Bacteria</taxon>
        <taxon>Bacillati</taxon>
        <taxon>Bacillota</taxon>
        <taxon>Bacilli</taxon>
        <taxon>Lactobacillales</taxon>
        <taxon>Aerococcaceae</taxon>
        <taxon>Aerococcus</taxon>
    </lineage>
</organism>
<feature type="transmembrane region" description="Helical" evidence="17">
    <location>
        <begin position="93"/>
        <end position="112"/>
    </location>
</feature>
<feature type="transmembrane region" description="Helical" evidence="17">
    <location>
        <begin position="169"/>
        <end position="202"/>
    </location>
</feature>
<name>A0A9X3JGG7_9LACT</name>
<dbReference type="GO" id="GO:0009252">
    <property type="term" value="P:peptidoglycan biosynthetic process"/>
    <property type="evidence" value="ECO:0007669"/>
    <property type="project" value="UniProtKB-KW"/>
</dbReference>
<evidence type="ECO:0000256" key="3">
    <source>
        <dbReference type="ARBA" id="ARBA00022679"/>
    </source>
</evidence>
<feature type="transmembrane region" description="Helical" evidence="17">
    <location>
        <begin position="370"/>
        <end position="392"/>
    </location>
</feature>
<evidence type="ECO:0000256" key="9">
    <source>
        <dbReference type="ARBA" id="ARBA00032370"/>
    </source>
</evidence>
<keyword evidence="4 17" id="KW-0812">Transmembrane</keyword>
<comment type="function">
    <text evidence="16">Peptidoglycan polymerase that is essential for cell division.</text>
</comment>
<evidence type="ECO:0000256" key="17">
    <source>
        <dbReference type="SAM" id="Phobius"/>
    </source>
</evidence>
<dbReference type="Pfam" id="PF01098">
    <property type="entry name" value="FTSW_RODA_SPOVE"/>
    <property type="match status" value="1"/>
</dbReference>
<feature type="transmembrane region" description="Helical" evidence="17">
    <location>
        <begin position="337"/>
        <end position="364"/>
    </location>
</feature>
<comment type="catalytic activity">
    <reaction evidence="15">
        <text>[GlcNAc-(1-&gt;4)-Mur2Ac(oyl-L-Ala-gamma-D-Glu-L-Lys-D-Ala-D-Ala)](n)-di-trans,octa-cis-undecaprenyl diphosphate + beta-D-GlcNAc-(1-&gt;4)-Mur2Ac(oyl-L-Ala-gamma-D-Glu-L-Lys-D-Ala-D-Ala)-di-trans,octa-cis-undecaprenyl diphosphate = [GlcNAc-(1-&gt;4)-Mur2Ac(oyl-L-Ala-gamma-D-Glu-L-Lys-D-Ala-D-Ala)](n+1)-di-trans,octa-cis-undecaprenyl diphosphate + di-trans,octa-cis-undecaprenyl diphosphate + H(+)</text>
        <dbReference type="Rhea" id="RHEA:23708"/>
        <dbReference type="Rhea" id="RHEA-COMP:9602"/>
        <dbReference type="Rhea" id="RHEA-COMP:9603"/>
        <dbReference type="ChEBI" id="CHEBI:15378"/>
        <dbReference type="ChEBI" id="CHEBI:58405"/>
        <dbReference type="ChEBI" id="CHEBI:60033"/>
        <dbReference type="ChEBI" id="CHEBI:78435"/>
        <dbReference type="EC" id="2.4.99.28"/>
    </reaction>
</comment>
<feature type="transmembrane region" description="Helical" evidence="17">
    <location>
        <begin position="29"/>
        <end position="50"/>
    </location>
</feature>
<dbReference type="Proteomes" id="UP001146670">
    <property type="component" value="Unassembled WGS sequence"/>
</dbReference>
<evidence type="ECO:0000313" key="19">
    <source>
        <dbReference type="Proteomes" id="UP001146670"/>
    </source>
</evidence>
<proteinExistence type="inferred from homology"/>